<keyword evidence="6 10" id="KW-0687">Ribonucleoprotein</keyword>
<dbReference type="PANTHER" id="PTHR10746:SF6">
    <property type="entry name" value="LARGE RIBOSOMAL SUBUNIT PROTEIN UL4M"/>
    <property type="match status" value="1"/>
</dbReference>
<organism evidence="12 13">
    <name type="scientific">Polycladomyces abyssicola</name>
    <dbReference type="NCBI Taxonomy" id="1125966"/>
    <lineage>
        <taxon>Bacteria</taxon>
        <taxon>Bacillati</taxon>
        <taxon>Bacillota</taxon>
        <taxon>Bacilli</taxon>
        <taxon>Bacillales</taxon>
        <taxon>Thermoactinomycetaceae</taxon>
        <taxon>Polycladomyces</taxon>
    </lineage>
</organism>
<evidence type="ECO:0000256" key="6">
    <source>
        <dbReference type="ARBA" id="ARBA00023274"/>
    </source>
</evidence>
<evidence type="ECO:0000256" key="9">
    <source>
        <dbReference type="ARBA" id="ARBA00055590"/>
    </source>
</evidence>
<dbReference type="GO" id="GO:1990904">
    <property type="term" value="C:ribonucleoprotein complex"/>
    <property type="evidence" value="ECO:0007669"/>
    <property type="project" value="UniProtKB-KW"/>
</dbReference>
<reference evidence="12" key="1">
    <citation type="journal article" date="2013" name="Int. J. Syst. Evol. Microbiol.">
        <title>Polycladomyces abyssicola gen. nov., sp. nov., a thermophilic filamentous bacterium isolated from hemipelagic sediment.</title>
        <authorList>
            <person name="Tsubouchi T."/>
            <person name="Shimane Y."/>
            <person name="Mori K."/>
            <person name="Usui K."/>
            <person name="Hiraki T."/>
            <person name="Tame A."/>
            <person name="Uematsu K."/>
            <person name="Maruyama T."/>
            <person name="Hatada Y."/>
        </authorList>
    </citation>
    <scope>NUCLEOTIDE SEQUENCE</scope>
    <source>
        <strain evidence="12">JIR-001</strain>
    </source>
</reference>
<evidence type="ECO:0000256" key="4">
    <source>
        <dbReference type="ARBA" id="ARBA00022884"/>
    </source>
</evidence>
<dbReference type="EMBL" id="AP024601">
    <property type="protein sequence ID" value="BCU80392.1"/>
    <property type="molecule type" value="Genomic_DNA"/>
</dbReference>
<dbReference type="GO" id="GO:0003735">
    <property type="term" value="F:structural constituent of ribosome"/>
    <property type="evidence" value="ECO:0007669"/>
    <property type="project" value="InterPro"/>
</dbReference>
<protein>
    <recommendedName>
        <fullName evidence="7 10">Large ribosomal subunit protein uL4</fullName>
    </recommendedName>
</protein>
<proteinExistence type="inferred from homology"/>
<comment type="function">
    <text evidence="8 10">Forms part of the polypeptide exit tunnel.</text>
</comment>
<dbReference type="Proteomes" id="UP000677436">
    <property type="component" value="Chromosome"/>
</dbReference>
<dbReference type="FunFam" id="3.40.1370.10:FF:000003">
    <property type="entry name" value="50S ribosomal protein L4"/>
    <property type="match status" value="1"/>
</dbReference>
<sequence length="208" mass="22872">MPKVAVYDMNGSQVGEIELSEAIFGIEPNKAVLHDAVVMQQASLRRGTHAVKNRAAVRGGGRKPWRQKGTGRARHGSIRSPLWVGGGVVFGPTPRSYAYKLPKKVRRLAIKSALSAKVKDNELIVLDDLKMEQPKTREMVRVLNNLNADRKALVVSGAFDENVALSARNIPGVKFIQADGINVLDVLSHDKLIMTRDAIARVEEVFSR</sequence>
<evidence type="ECO:0000256" key="5">
    <source>
        <dbReference type="ARBA" id="ARBA00022980"/>
    </source>
</evidence>
<evidence type="ECO:0000256" key="8">
    <source>
        <dbReference type="ARBA" id="ARBA00053102"/>
    </source>
</evidence>
<dbReference type="InterPro" id="IPR013005">
    <property type="entry name" value="Ribosomal_uL4-like"/>
</dbReference>
<reference evidence="12" key="2">
    <citation type="journal article" date="2021" name="Microbiol. Resour. Announc.">
        <title>Complete Genome Sequence of Polycladomyces abyssicola JIR-001T, Isolated from Hemipelagic Sediment in Deep Seawater.</title>
        <authorList>
            <person name="Tsubouchi T."/>
            <person name="Kaneko Y."/>
        </authorList>
    </citation>
    <scope>NUCLEOTIDE SEQUENCE</scope>
    <source>
        <strain evidence="12">JIR-001</strain>
    </source>
</reference>
<keyword evidence="13" id="KW-1185">Reference proteome</keyword>
<evidence type="ECO:0000256" key="2">
    <source>
        <dbReference type="ARBA" id="ARBA00011838"/>
    </source>
</evidence>
<dbReference type="RefSeq" id="WP_212773789.1">
    <property type="nucleotide sequence ID" value="NZ_AP024601.1"/>
</dbReference>
<dbReference type="Gene3D" id="3.40.1370.10">
    <property type="match status" value="1"/>
</dbReference>
<comment type="function">
    <text evidence="9 10">One of the primary rRNA binding proteins, this protein initially binds near the 5'-end of the 23S rRNA. It is important during the early stages of 50S assembly. It makes multiple contacts with different domains of the 23S rRNA in the assembled 50S subunit and ribosome.</text>
</comment>
<evidence type="ECO:0000313" key="13">
    <source>
        <dbReference type="Proteomes" id="UP000677436"/>
    </source>
</evidence>
<comment type="similarity">
    <text evidence="1 10">Belongs to the universal ribosomal protein uL4 family.</text>
</comment>
<dbReference type="AlphaFoldDB" id="A0A8D5UE34"/>
<dbReference type="InterPro" id="IPR023574">
    <property type="entry name" value="Ribosomal_uL4_dom_sf"/>
</dbReference>
<dbReference type="GO" id="GO:0006412">
    <property type="term" value="P:translation"/>
    <property type="evidence" value="ECO:0007669"/>
    <property type="project" value="UniProtKB-UniRule"/>
</dbReference>
<evidence type="ECO:0000256" key="10">
    <source>
        <dbReference type="HAMAP-Rule" id="MF_01328"/>
    </source>
</evidence>
<dbReference type="NCBIfam" id="TIGR03953">
    <property type="entry name" value="rplD_bact"/>
    <property type="match status" value="1"/>
</dbReference>
<name>A0A8D5UE34_9BACL</name>
<evidence type="ECO:0000256" key="11">
    <source>
        <dbReference type="SAM" id="MobiDB-lite"/>
    </source>
</evidence>
<dbReference type="KEGG" id="pabs:JIR001_01750"/>
<accession>A0A8D5UE34</accession>
<evidence type="ECO:0000256" key="7">
    <source>
        <dbReference type="ARBA" id="ARBA00035244"/>
    </source>
</evidence>
<evidence type="ECO:0000313" key="12">
    <source>
        <dbReference type="EMBL" id="BCU80392.1"/>
    </source>
</evidence>
<dbReference type="PANTHER" id="PTHR10746">
    <property type="entry name" value="50S RIBOSOMAL PROTEIN L4"/>
    <property type="match status" value="1"/>
</dbReference>
<comment type="subunit">
    <text evidence="2 10">Part of the 50S ribosomal subunit.</text>
</comment>
<keyword evidence="4 10" id="KW-0694">RNA-binding</keyword>
<keyword evidence="3 10" id="KW-0699">rRNA-binding</keyword>
<dbReference type="HAMAP" id="MF_01328_B">
    <property type="entry name" value="Ribosomal_uL4_B"/>
    <property type="match status" value="1"/>
</dbReference>
<keyword evidence="5 10" id="KW-0689">Ribosomal protein</keyword>
<gene>
    <name evidence="10 12" type="primary">rplD</name>
    <name evidence="12" type="ORF">JIR001_01750</name>
</gene>
<dbReference type="InterPro" id="IPR002136">
    <property type="entry name" value="Ribosomal_uL4"/>
</dbReference>
<dbReference type="SUPFAM" id="SSF52166">
    <property type="entry name" value="Ribosomal protein L4"/>
    <property type="match status" value="1"/>
</dbReference>
<evidence type="ECO:0000256" key="1">
    <source>
        <dbReference type="ARBA" id="ARBA00010528"/>
    </source>
</evidence>
<feature type="compositionally biased region" description="Basic residues" evidence="11">
    <location>
        <begin position="60"/>
        <end position="76"/>
    </location>
</feature>
<evidence type="ECO:0000256" key="3">
    <source>
        <dbReference type="ARBA" id="ARBA00022730"/>
    </source>
</evidence>
<feature type="region of interest" description="Disordered" evidence="11">
    <location>
        <begin position="56"/>
        <end position="76"/>
    </location>
</feature>
<dbReference type="GO" id="GO:0019843">
    <property type="term" value="F:rRNA binding"/>
    <property type="evidence" value="ECO:0007669"/>
    <property type="project" value="UniProtKB-UniRule"/>
</dbReference>
<dbReference type="Pfam" id="PF00573">
    <property type="entry name" value="Ribosomal_L4"/>
    <property type="match status" value="1"/>
</dbReference>
<dbReference type="GO" id="GO:0005840">
    <property type="term" value="C:ribosome"/>
    <property type="evidence" value="ECO:0007669"/>
    <property type="project" value="UniProtKB-KW"/>
</dbReference>